<organism evidence="7 8">
    <name type="scientific">Puia dinghuensis</name>
    <dbReference type="NCBI Taxonomy" id="1792502"/>
    <lineage>
        <taxon>Bacteria</taxon>
        <taxon>Pseudomonadati</taxon>
        <taxon>Bacteroidota</taxon>
        <taxon>Chitinophagia</taxon>
        <taxon>Chitinophagales</taxon>
        <taxon>Chitinophagaceae</taxon>
        <taxon>Puia</taxon>
    </lineage>
</organism>
<reference evidence="7" key="2">
    <citation type="submission" date="2020-09" db="EMBL/GenBank/DDBJ databases">
        <authorList>
            <person name="Sun Q."/>
            <person name="Zhou Y."/>
        </authorList>
    </citation>
    <scope>NUCLEOTIDE SEQUENCE</scope>
    <source>
        <strain evidence="7">CGMCC 1.15448</strain>
    </source>
</reference>
<reference evidence="7" key="1">
    <citation type="journal article" date="2014" name="Int. J. Syst. Evol. Microbiol.">
        <title>Complete genome sequence of Corynebacterium casei LMG S-19264T (=DSM 44701T), isolated from a smear-ripened cheese.</title>
        <authorList>
            <consortium name="US DOE Joint Genome Institute (JGI-PGF)"/>
            <person name="Walter F."/>
            <person name="Albersmeier A."/>
            <person name="Kalinowski J."/>
            <person name="Ruckert C."/>
        </authorList>
    </citation>
    <scope>NUCLEOTIDE SEQUENCE</scope>
    <source>
        <strain evidence="7">CGMCC 1.15448</strain>
    </source>
</reference>
<keyword evidence="5" id="KW-0732">Signal</keyword>
<dbReference type="GO" id="GO:0000272">
    <property type="term" value="P:polysaccharide catabolic process"/>
    <property type="evidence" value="ECO:0007669"/>
    <property type="project" value="InterPro"/>
</dbReference>
<dbReference type="GO" id="GO:0004553">
    <property type="term" value="F:hydrolase activity, hydrolyzing O-glycosyl compounds"/>
    <property type="evidence" value="ECO:0007669"/>
    <property type="project" value="InterPro"/>
</dbReference>
<evidence type="ECO:0000256" key="5">
    <source>
        <dbReference type="SAM" id="SignalP"/>
    </source>
</evidence>
<dbReference type="Proteomes" id="UP000607559">
    <property type="component" value="Unassembled WGS sequence"/>
</dbReference>
<feature type="domain" description="Glycoside hydrolase family 5" evidence="6">
    <location>
        <begin position="86"/>
        <end position="307"/>
    </location>
</feature>
<comment type="caution">
    <text evidence="7">The sequence shown here is derived from an EMBL/GenBank/DDBJ whole genome shotgun (WGS) entry which is preliminary data.</text>
</comment>
<dbReference type="InterPro" id="IPR001547">
    <property type="entry name" value="Glyco_hydro_5"/>
</dbReference>
<dbReference type="EMBL" id="BMJC01000006">
    <property type="protein sequence ID" value="GGB20670.1"/>
    <property type="molecule type" value="Genomic_DNA"/>
</dbReference>
<dbReference type="InterPro" id="IPR017853">
    <property type="entry name" value="GH"/>
</dbReference>
<proteinExistence type="inferred from homology"/>
<name>A0A8J2UHX6_9BACT</name>
<evidence type="ECO:0000256" key="4">
    <source>
        <dbReference type="SAM" id="MobiDB-lite"/>
    </source>
</evidence>
<feature type="chain" id="PRO_5035147328" evidence="5">
    <location>
        <begin position="21"/>
        <end position="343"/>
    </location>
</feature>
<evidence type="ECO:0000256" key="2">
    <source>
        <dbReference type="ARBA" id="ARBA00023295"/>
    </source>
</evidence>
<evidence type="ECO:0000313" key="7">
    <source>
        <dbReference type="EMBL" id="GGB20670.1"/>
    </source>
</evidence>
<gene>
    <name evidence="7" type="ORF">GCM10011511_50520</name>
</gene>
<feature type="region of interest" description="Disordered" evidence="4">
    <location>
        <begin position="24"/>
        <end position="47"/>
    </location>
</feature>
<comment type="similarity">
    <text evidence="3">Belongs to the glycosyl hydrolase 5 (cellulase A) family.</text>
</comment>
<keyword evidence="1 3" id="KW-0378">Hydrolase</keyword>
<evidence type="ECO:0000313" key="8">
    <source>
        <dbReference type="Proteomes" id="UP000607559"/>
    </source>
</evidence>
<evidence type="ECO:0000259" key="6">
    <source>
        <dbReference type="Pfam" id="PF00150"/>
    </source>
</evidence>
<dbReference type="Pfam" id="PF00150">
    <property type="entry name" value="Cellulase"/>
    <property type="match status" value="1"/>
</dbReference>
<keyword evidence="8" id="KW-1185">Reference proteome</keyword>
<dbReference type="AlphaFoldDB" id="A0A8J2UHX6"/>
<feature type="signal peptide" evidence="5">
    <location>
        <begin position="1"/>
        <end position="20"/>
    </location>
</feature>
<keyword evidence="2 3" id="KW-0326">Glycosidase</keyword>
<accession>A0A8J2UHX6</accession>
<dbReference type="SUPFAM" id="SSF51445">
    <property type="entry name" value="(Trans)glycosidases"/>
    <property type="match status" value="1"/>
</dbReference>
<evidence type="ECO:0000256" key="1">
    <source>
        <dbReference type="ARBA" id="ARBA00022801"/>
    </source>
</evidence>
<feature type="compositionally biased region" description="Low complexity" evidence="4">
    <location>
        <begin position="29"/>
        <end position="47"/>
    </location>
</feature>
<dbReference type="Gene3D" id="3.20.20.80">
    <property type="entry name" value="Glycosidases"/>
    <property type="match status" value="1"/>
</dbReference>
<dbReference type="PROSITE" id="PS51257">
    <property type="entry name" value="PROKAR_LIPOPROTEIN"/>
    <property type="match status" value="1"/>
</dbReference>
<sequence length="343" mass="37105">MKQLIILLAFLSHLVLSACAKTSRVSSNPPGSDTTAGPATPAPAVTGGPNGFKGFNWADSHDNYSDTVVVPSGLSSSDDYATVQAKADLILSAFSQRGVNTIRLPVNPYSVAGNWWKAYAGAIDKALDKGMRVVLAYWEGTTAKDGLIDDTAQYWRMWQSVTTRYAASGNVWFEPFNEPFGYSVDNLKALYAQWLARFPAIPAGRVLLDGTGYATGVNEIGADSRFAGCLLSFHMYTWFQKNRTTVSDWEQTITSLAYPGRTILSEFGVPMTNGKDYLAAPGSDVEVAYLQGLTNALRARTMGSVYWPGLRIGDSYSMLSLSGTTLATNSTSGLARLQYAWGN</sequence>
<dbReference type="RefSeq" id="WP_188937089.1">
    <property type="nucleotide sequence ID" value="NZ_BMJC01000006.1"/>
</dbReference>
<evidence type="ECO:0000256" key="3">
    <source>
        <dbReference type="RuleBase" id="RU361153"/>
    </source>
</evidence>
<protein>
    <submittedName>
        <fullName evidence="7">Cellulase</fullName>
    </submittedName>
</protein>